<keyword evidence="3 4" id="KW-0862">Zinc</keyword>
<evidence type="ECO:0000313" key="6">
    <source>
        <dbReference type="Proteomes" id="UP000214720"/>
    </source>
</evidence>
<dbReference type="PANTHER" id="PTHR34535:SF3">
    <property type="entry name" value="HYDROGENASE MATURATION FACTOR HYPA"/>
    <property type="match status" value="1"/>
</dbReference>
<name>A0A226X3Q8_CABSO</name>
<keyword evidence="1 4" id="KW-0533">Nickel</keyword>
<feature type="binding site" evidence="4">
    <location>
        <position position="2"/>
    </location>
    <ligand>
        <name>Ni(2+)</name>
        <dbReference type="ChEBI" id="CHEBI:49786"/>
    </ligand>
</feature>
<dbReference type="InterPro" id="IPR000688">
    <property type="entry name" value="HypA/HybF"/>
</dbReference>
<comment type="similarity">
    <text evidence="4">Belongs to the HypA/HybF family.</text>
</comment>
<proteinExistence type="inferred from homology"/>
<dbReference type="EMBL" id="MTHB01000084">
    <property type="protein sequence ID" value="OXC77973.1"/>
    <property type="molecule type" value="Genomic_DNA"/>
</dbReference>
<dbReference type="GO" id="GO:0051604">
    <property type="term" value="P:protein maturation"/>
    <property type="evidence" value="ECO:0007669"/>
    <property type="project" value="InterPro"/>
</dbReference>
<accession>A0A226X3Q8</accession>
<sequence>MHEVSMAAGILRMIEEAAEREHFGRVSLMRLEIGALAGVELQALSFALTAMMPGTCMEGSELAIDEIPGTARCLHCAASVEIKSHLEACPFCGSYTLQATGGSEVRIVDLVVFDD</sequence>
<dbReference type="Gene3D" id="3.30.2320.80">
    <property type="match status" value="1"/>
</dbReference>
<dbReference type="RefSeq" id="WP_089161046.1">
    <property type="nucleotide sequence ID" value="NZ_MTHB01000084.1"/>
</dbReference>
<dbReference type="PANTHER" id="PTHR34535">
    <property type="entry name" value="HYDROGENASE MATURATION FACTOR HYPA"/>
    <property type="match status" value="1"/>
</dbReference>
<dbReference type="GO" id="GO:0008270">
    <property type="term" value="F:zinc ion binding"/>
    <property type="evidence" value="ECO:0007669"/>
    <property type="project" value="UniProtKB-UniRule"/>
</dbReference>
<dbReference type="Pfam" id="PF01155">
    <property type="entry name" value="HypA"/>
    <property type="match status" value="1"/>
</dbReference>
<evidence type="ECO:0000256" key="2">
    <source>
        <dbReference type="ARBA" id="ARBA00022723"/>
    </source>
</evidence>
<dbReference type="OrthoDB" id="288014at2"/>
<feature type="binding site" evidence="4">
    <location>
        <position position="76"/>
    </location>
    <ligand>
        <name>Zn(2+)</name>
        <dbReference type="ChEBI" id="CHEBI:29105"/>
    </ligand>
</feature>
<evidence type="ECO:0000256" key="4">
    <source>
        <dbReference type="HAMAP-Rule" id="MF_00213"/>
    </source>
</evidence>
<comment type="caution">
    <text evidence="5">The sequence shown here is derived from an EMBL/GenBank/DDBJ whole genome shotgun (WGS) entry which is preliminary data.</text>
</comment>
<evidence type="ECO:0000256" key="1">
    <source>
        <dbReference type="ARBA" id="ARBA00022596"/>
    </source>
</evidence>
<protein>
    <recommendedName>
        <fullName evidence="4">Hydrogenase maturation factor HypA</fullName>
    </recommendedName>
</protein>
<feature type="binding site" evidence="4">
    <location>
        <position position="89"/>
    </location>
    <ligand>
        <name>Zn(2+)</name>
        <dbReference type="ChEBI" id="CHEBI:29105"/>
    </ligand>
</feature>
<dbReference type="PIRSF" id="PIRSF004761">
    <property type="entry name" value="Hydrgn_mat_HypA"/>
    <property type="match status" value="1"/>
</dbReference>
<dbReference type="Proteomes" id="UP000214720">
    <property type="component" value="Unassembled WGS sequence"/>
</dbReference>
<keyword evidence="2 4" id="KW-0479">Metal-binding</keyword>
<dbReference type="AlphaFoldDB" id="A0A226X3Q8"/>
<feature type="binding site" evidence="4">
    <location>
        <position position="92"/>
    </location>
    <ligand>
        <name>Zn(2+)</name>
        <dbReference type="ChEBI" id="CHEBI:29105"/>
    </ligand>
</feature>
<dbReference type="HAMAP" id="MF_00213">
    <property type="entry name" value="HypA_HybF"/>
    <property type="match status" value="1"/>
</dbReference>
<organism evidence="5 6">
    <name type="scientific">Caballeronia sordidicola</name>
    <name type="common">Burkholderia sordidicola</name>
    <dbReference type="NCBI Taxonomy" id="196367"/>
    <lineage>
        <taxon>Bacteria</taxon>
        <taxon>Pseudomonadati</taxon>
        <taxon>Pseudomonadota</taxon>
        <taxon>Betaproteobacteria</taxon>
        <taxon>Burkholderiales</taxon>
        <taxon>Burkholderiaceae</taxon>
        <taxon>Caballeronia</taxon>
    </lineage>
</organism>
<comment type="function">
    <text evidence="4">Involved in the maturation of [NiFe] hydrogenases. Required for nickel insertion into the metal center of the hydrogenase.</text>
</comment>
<gene>
    <name evidence="4" type="primary">hypA</name>
    <name evidence="5" type="ORF">BSU04_14100</name>
</gene>
<reference evidence="6" key="1">
    <citation type="submission" date="2017-01" db="EMBL/GenBank/DDBJ databases">
        <title>Genome Analysis of Deinococcus marmoris KOPRI26562.</title>
        <authorList>
            <person name="Kim J.H."/>
            <person name="Oh H.-M."/>
        </authorList>
    </citation>
    <scope>NUCLEOTIDE SEQUENCE [LARGE SCALE GENOMIC DNA]</scope>
    <source>
        <strain evidence="6">PAMC 26633</strain>
    </source>
</reference>
<evidence type="ECO:0000313" key="5">
    <source>
        <dbReference type="EMBL" id="OXC77973.1"/>
    </source>
</evidence>
<evidence type="ECO:0000256" key="3">
    <source>
        <dbReference type="ARBA" id="ARBA00022833"/>
    </source>
</evidence>
<dbReference type="GO" id="GO:0016151">
    <property type="term" value="F:nickel cation binding"/>
    <property type="evidence" value="ECO:0007669"/>
    <property type="project" value="UniProtKB-UniRule"/>
</dbReference>
<feature type="binding site" evidence="4">
    <location>
        <position position="73"/>
    </location>
    <ligand>
        <name>Zn(2+)</name>
        <dbReference type="ChEBI" id="CHEBI:29105"/>
    </ligand>
</feature>